<comment type="caution">
    <text evidence="1">The sequence shown here is derived from an EMBL/GenBank/DDBJ whole genome shotgun (WGS) entry which is preliminary data.</text>
</comment>
<gene>
    <name evidence="1" type="ORF">KIN20_010251</name>
</gene>
<proteinExistence type="predicted"/>
<name>A0AAD5M7L7_PARTN</name>
<protein>
    <submittedName>
        <fullName evidence="1">Uncharacterized protein</fullName>
    </submittedName>
</protein>
<evidence type="ECO:0000313" key="2">
    <source>
        <dbReference type="Proteomes" id="UP001196413"/>
    </source>
</evidence>
<accession>A0AAD5M7L7</accession>
<organism evidence="1 2">
    <name type="scientific">Parelaphostrongylus tenuis</name>
    <name type="common">Meningeal worm</name>
    <dbReference type="NCBI Taxonomy" id="148309"/>
    <lineage>
        <taxon>Eukaryota</taxon>
        <taxon>Metazoa</taxon>
        <taxon>Ecdysozoa</taxon>
        <taxon>Nematoda</taxon>
        <taxon>Chromadorea</taxon>
        <taxon>Rhabditida</taxon>
        <taxon>Rhabditina</taxon>
        <taxon>Rhabditomorpha</taxon>
        <taxon>Strongyloidea</taxon>
        <taxon>Metastrongylidae</taxon>
        <taxon>Parelaphostrongylus</taxon>
    </lineage>
</organism>
<keyword evidence="2" id="KW-1185">Reference proteome</keyword>
<evidence type="ECO:0000313" key="1">
    <source>
        <dbReference type="EMBL" id="KAJ1353595.1"/>
    </source>
</evidence>
<reference evidence="1" key="1">
    <citation type="submission" date="2021-06" db="EMBL/GenBank/DDBJ databases">
        <title>Parelaphostrongylus tenuis whole genome reference sequence.</title>
        <authorList>
            <person name="Garwood T.J."/>
            <person name="Larsen P.A."/>
            <person name="Fountain-Jones N.M."/>
            <person name="Garbe J.R."/>
            <person name="Macchietto M.G."/>
            <person name="Kania S.A."/>
            <person name="Gerhold R.W."/>
            <person name="Richards J.E."/>
            <person name="Wolf T.M."/>
        </authorList>
    </citation>
    <scope>NUCLEOTIDE SEQUENCE</scope>
    <source>
        <strain evidence="1">MNPRO001-30</strain>
        <tissue evidence="1">Meninges</tissue>
    </source>
</reference>
<dbReference type="AlphaFoldDB" id="A0AAD5M7L7"/>
<sequence>MQKMGFLDIRLQSPPDKEKRTAKRLCLPRIQLFGVCRAVIFGRDDKSLVKLYTARFSVFLFDRI</sequence>
<dbReference type="EMBL" id="JAHQIW010001772">
    <property type="protein sequence ID" value="KAJ1353595.1"/>
    <property type="molecule type" value="Genomic_DNA"/>
</dbReference>
<dbReference type="Proteomes" id="UP001196413">
    <property type="component" value="Unassembled WGS sequence"/>
</dbReference>